<dbReference type="RefSeq" id="WP_265689225.1">
    <property type="nucleotide sequence ID" value="NZ_JAKRRX010000187.1"/>
</dbReference>
<sequence>SLPDHSAASPAPTFEQPEPVEASTTASSPSTKPLAKLELAIESPVHNQTIRSNQGVIAVTASVSRKLAVGEQLQLLLDGNKYGAPQTANNWQLKNIDRGTHTLSIQSFRGGKLIASSDSITVHLHRTSLKKQ</sequence>
<dbReference type="Gene3D" id="2.60.40.10">
    <property type="entry name" value="Immunoglobulins"/>
    <property type="match status" value="1"/>
</dbReference>
<protein>
    <recommendedName>
        <fullName evidence="4">Nitrogen regulation protein NR</fullName>
    </recommendedName>
</protein>
<keyword evidence="3" id="KW-1185">Reference proteome</keyword>
<feature type="region of interest" description="Disordered" evidence="1">
    <location>
        <begin position="1"/>
        <end position="32"/>
    </location>
</feature>
<evidence type="ECO:0008006" key="4">
    <source>
        <dbReference type="Google" id="ProtNLM"/>
    </source>
</evidence>
<feature type="non-terminal residue" evidence="2">
    <location>
        <position position="1"/>
    </location>
</feature>
<dbReference type="EMBL" id="JAKRRX010000187">
    <property type="protein sequence ID" value="MCW8336162.1"/>
    <property type="molecule type" value="Genomic_DNA"/>
</dbReference>
<comment type="caution">
    <text evidence="2">The sequence shown here is derived from an EMBL/GenBank/DDBJ whole genome shotgun (WGS) entry which is preliminary data.</text>
</comment>
<evidence type="ECO:0000313" key="2">
    <source>
        <dbReference type="EMBL" id="MCW8336162.1"/>
    </source>
</evidence>
<reference evidence="2" key="1">
    <citation type="submission" date="2022-02" db="EMBL/GenBank/DDBJ databases">
        <title>Vibrio sp. nov., a new bacterium isolated from Bohai sea, China.</title>
        <authorList>
            <person name="Yuan Y."/>
        </authorList>
    </citation>
    <scope>NUCLEOTIDE SEQUENCE</scope>
    <source>
        <strain evidence="2">DBSS07</strain>
    </source>
</reference>
<dbReference type="AlphaFoldDB" id="A0A9X3HUJ0"/>
<dbReference type="InterPro" id="IPR013783">
    <property type="entry name" value="Ig-like_fold"/>
</dbReference>
<accession>A0A9X3HUJ0</accession>
<dbReference type="Proteomes" id="UP001155586">
    <property type="component" value="Unassembled WGS sequence"/>
</dbReference>
<proteinExistence type="predicted"/>
<organism evidence="2 3">
    <name type="scientific">Vibrio paucivorans</name>
    <dbReference type="NCBI Taxonomy" id="2829489"/>
    <lineage>
        <taxon>Bacteria</taxon>
        <taxon>Pseudomonadati</taxon>
        <taxon>Pseudomonadota</taxon>
        <taxon>Gammaproteobacteria</taxon>
        <taxon>Vibrionales</taxon>
        <taxon>Vibrionaceae</taxon>
        <taxon>Vibrio</taxon>
    </lineage>
</organism>
<name>A0A9X3HUJ0_9VIBR</name>
<evidence type="ECO:0000256" key="1">
    <source>
        <dbReference type="SAM" id="MobiDB-lite"/>
    </source>
</evidence>
<evidence type="ECO:0000313" key="3">
    <source>
        <dbReference type="Proteomes" id="UP001155586"/>
    </source>
</evidence>
<feature type="compositionally biased region" description="Low complexity" evidence="1">
    <location>
        <begin position="22"/>
        <end position="31"/>
    </location>
</feature>
<gene>
    <name evidence="2" type="ORF">MD483_20325</name>
</gene>